<name>A0ACA9M6T4_9GLOM</name>
<proteinExistence type="predicted"/>
<reference evidence="1" key="1">
    <citation type="submission" date="2021-06" db="EMBL/GenBank/DDBJ databases">
        <authorList>
            <person name="Kallberg Y."/>
            <person name="Tangrot J."/>
            <person name="Rosling A."/>
        </authorList>
    </citation>
    <scope>NUCLEOTIDE SEQUENCE</scope>
    <source>
        <strain evidence="1">IL203A</strain>
    </source>
</reference>
<dbReference type="EMBL" id="CAJVPU010006900">
    <property type="protein sequence ID" value="CAG8565965.1"/>
    <property type="molecule type" value="Genomic_DNA"/>
</dbReference>
<feature type="non-terminal residue" evidence="1">
    <location>
        <position position="131"/>
    </location>
</feature>
<protein>
    <submittedName>
        <fullName evidence="1">10123_t:CDS:1</fullName>
    </submittedName>
</protein>
<comment type="caution">
    <text evidence="1">The sequence shown here is derived from an EMBL/GenBank/DDBJ whole genome shotgun (WGS) entry which is preliminary data.</text>
</comment>
<evidence type="ECO:0000313" key="2">
    <source>
        <dbReference type="Proteomes" id="UP000789702"/>
    </source>
</evidence>
<gene>
    <name evidence="1" type="ORF">DHETER_LOCUS5851</name>
</gene>
<accession>A0ACA9M6T4</accession>
<evidence type="ECO:0000313" key="1">
    <source>
        <dbReference type="EMBL" id="CAG8565965.1"/>
    </source>
</evidence>
<dbReference type="Proteomes" id="UP000789702">
    <property type="component" value="Unassembled WGS sequence"/>
</dbReference>
<sequence>MSENISELEKLIKCNLSIIENQSSSSMSQDGNFQQTLNNLIDLVNKTIVASKHCEKFVKEQNEEIKGFLLVNTNLVCEVEHYQIFGATNKVYNIFQDYFSKSLDYLLNFILNFMPLIDIIKQQIKMIIEQK</sequence>
<keyword evidence="2" id="KW-1185">Reference proteome</keyword>
<organism evidence="1 2">
    <name type="scientific">Dentiscutata heterogama</name>
    <dbReference type="NCBI Taxonomy" id="1316150"/>
    <lineage>
        <taxon>Eukaryota</taxon>
        <taxon>Fungi</taxon>
        <taxon>Fungi incertae sedis</taxon>
        <taxon>Mucoromycota</taxon>
        <taxon>Glomeromycotina</taxon>
        <taxon>Glomeromycetes</taxon>
        <taxon>Diversisporales</taxon>
        <taxon>Gigasporaceae</taxon>
        <taxon>Dentiscutata</taxon>
    </lineage>
</organism>